<dbReference type="InterPro" id="IPR027256">
    <property type="entry name" value="P-typ_ATPase_IB"/>
</dbReference>
<sequence>MRWKAVADQVARRVPAALLVLTLAALASGGLARWLGDRGLAERFWSAGTLVALVPATWWVITAMRRHRFGADVIAVLSLLGTLAIGEHLAGALIAVMLATGRALDAAAERRARRDLSALTERVPHHARRVDEDGVTTVPLQDLVAGDRLIVGPGEVVPVDGLISSDAATLDESVLTGESVYAERQSGDAVRSGAVNAGAAIEIEATATAEHSTYAGIVRLAQEAAAQSAPVVRLADRFAAWFLPLTLAVAGAAWLLGGSAERAVAVLVVATPCPLLLAAPVAIVSGLSRAARIGVIVRSGGALENLGRATTLVLDKTGTLTTGRPIGSDVLTAPGWTQTEVLRLAATADRFSPHVLAQAIVEAAHSRGIVLGMPQDVVESAGTGTAATVEATRVTVGSRSLPSSPPQWAGNALTRAAFDGSVIAWVSADDALIGAILLQDPLRVDAPRTLRRLRAAGINRMVMLTGDRLAPAEHIAAVLGLDQLRAEQTPADKVAGVRAERDKAVTAMVGDGVNDAPALAAASVGIALSGYGSTASSQAADVVLATGRIDRLADAMLIARRARRIAIQSAGIGMGLSLLAMGLAALGLLAPTIGALLQEMIDLAVILNALRALNTPGVGGPALAPDTEALLRRFSAEHDRMRGELGVFRAAAHRLSDGDLVGALPMVRRADAFAQQVVLPHERAEDRGLYPALAAPLGGPEATATMSRMHAEIDRLVRRLHTHVTVADDRGGIGEAQHEDLLACLYGLDELLAVHFIAEEENYFTLLQGTTTAPR</sequence>
<comment type="subcellular location">
    <subcellularLocation>
        <location evidence="1">Cell membrane</location>
        <topology evidence="1">Multi-pass membrane protein</topology>
    </subcellularLocation>
</comment>
<dbReference type="GO" id="GO:0016887">
    <property type="term" value="F:ATP hydrolysis activity"/>
    <property type="evidence" value="ECO:0007669"/>
    <property type="project" value="InterPro"/>
</dbReference>
<reference evidence="13" key="2">
    <citation type="submission" date="2016-02" db="EMBL/GenBank/DDBJ databases">
        <title>Draft genome sequence of five rapidly growing Mycobacterium species.</title>
        <authorList>
            <person name="Katahira K."/>
            <person name="Gotou Y."/>
            <person name="Iida K."/>
            <person name="Ogura Y."/>
            <person name="Hayashi T."/>
        </authorList>
    </citation>
    <scope>NUCLEOTIDE SEQUENCE [LARGE SCALE GENOMIC DNA]</scope>
    <source>
        <strain evidence="13">JCM15298</strain>
    </source>
</reference>
<dbReference type="GO" id="GO:0015086">
    <property type="term" value="F:cadmium ion transmembrane transporter activity"/>
    <property type="evidence" value="ECO:0007669"/>
    <property type="project" value="TreeGrafter"/>
</dbReference>
<keyword evidence="6" id="KW-1278">Translocase</keyword>
<evidence type="ECO:0000256" key="7">
    <source>
        <dbReference type="ARBA" id="ARBA00022989"/>
    </source>
</evidence>
<dbReference type="SUPFAM" id="SSF56784">
    <property type="entry name" value="HAD-like"/>
    <property type="match status" value="1"/>
</dbReference>
<comment type="caution">
    <text evidence="12">The sequence shown here is derived from an EMBL/GenBank/DDBJ whole genome shotgun (WGS) entry which is preliminary data.</text>
</comment>
<proteinExistence type="inferred from homology"/>
<evidence type="ECO:0000256" key="4">
    <source>
        <dbReference type="ARBA" id="ARBA00022692"/>
    </source>
</evidence>
<dbReference type="AlphaFoldDB" id="A0A124E1G7"/>
<dbReference type="GO" id="GO:0019829">
    <property type="term" value="F:ATPase-coupled monoatomic cation transmembrane transporter activity"/>
    <property type="evidence" value="ECO:0007669"/>
    <property type="project" value="InterPro"/>
</dbReference>
<comment type="similarity">
    <text evidence="2 9">Belongs to the cation transport ATPase (P-type) (TC 3.A.3) family. Type IB subfamily.</text>
</comment>
<dbReference type="GO" id="GO:0046872">
    <property type="term" value="F:metal ion binding"/>
    <property type="evidence" value="ECO:0007669"/>
    <property type="project" value="UniProtKB-KW"/>
</dbReference>
<reference evidence="13" key="1">
    <citation type="journal article" date="2016" name="Genome Announc.">
        <title>Draft Genome Sequences of Five Rapidly Growing Mycobacterium Species, M. thermoresistibile, M. fortuitum subsp. acetamidolyticum, M. canariasense, M. brisbanense, and M. novocastrense.</title>
        <authorList>
            <person name="Katahira K."/>
            <person name="Ogura Y."/>
            <person name="Gotoh Y."/>
            <person name="Hayashi T."/>
        </authorList>
    </citation>
    <scope>NUCLEOTIDE SEQUENCE [LARGE SCALE GENOMIC DNA]</scope>
    <source>
        <strain evidence="13">JCM15298</strain>
    </source>
</reference>
<evidence type="ECO:0000256" key="8">
    <source>
        <dbReference type="ARBA" id="ARBA00023136"/>
    </source>
</evidence>
<keyword evidence="9" id="KW-0067">ATP-binding</keyword>
<keyword evidence="8 9" id="KW-0472">Membrane</keyword>
<keyword evidence="5 9" id="KW-0479">Metal-binding</keyword>
<dbReference type="PANTHER" id="PTHR48085:SF5">
    <property type="entry name" value="CADMIUM_ZINC-TRANSPORTING ATPASE HMA4-RELATED"/>
    <property type="match status" value="1"/>
</dbReference>
<feature type="domain" description="Hemerythrin-like" evidence="11">
    <location>
        <begin position="632"/>
        <end position="767"/>
    </location>
</feature>
<dbReference type="RefSeq" id="WP_062655032.1">
    <property type="nucleotide sequence ID" value="NZ_BCSY01000020.1"/>
</dbReference>
<evidence type="ECO:0000313" key="13">
    <source>
        <dbReference type="Proteomes" id="UP000069443"/>
    </source>
</evidence>
<dbReference type="Pfam" id="PF00702">
    <property type="entry name" value="Hydrolase"/>
    <property type="match status" value="1"/>
</dbReference>
<dbReference type="InterPro" id="IPR023298">
    <property type="entry name" value="ATPase_P-typ_TM_dom_sf"/>
</dbReference>
<gene>
    <name evidence="12" type="ORF">RMCC_0556</name>
</gene>
<dbReference type="STRING" id="228230.RMCC_0556"/>
<dbReference type="Pfam" id="PF00122">
    <property type="entry name" value="E1-E2_ATPase"/>
    <property type="match status" value="1"/>
</dbReference>
<dbReference type="Pfam" id="PF01814">
    <property type="entry name" value="Hemerythrin"/>
    <property type="match status" value="1"/>
</dbReference>
<feature type="transmembrane region" description="Helical" evidence="9">
    <location>
        <begin position="565"/>
        <end position="590"/>
    </location>
</feature>
<keyword evidence="13" id="KW-1185">Reference proteome</keyword>
<dbReference type="Gene3D" id="3.40.1110.10">
    <property type="entry name" value="Calcium-transporting ATPase, cytoplasmic domain N"/>
    <property type="match status" value="1"/>
</dbReference>
<dbReference type="PRINTS" id="PR00119">
    <property type="entry name" value="CATATPASE"/>
</dbReference>
<dbReference type="PANTHER" id="PTHR48085">
    <property type="entry name" value="CADMIUM/ZINC-TRANSPORTING ATPASE HMA2-RELATED"/>
    <property type="match status" value="1"/>
</dbReference>
<dbReference type="InterPro" id="IPR018303">
    <property type="entry name" value="ATPase_P-typ_P_site"/>
</dbReference>
<dbReference type="InterPro" id="IPR059000">
    <property type="entry name" value="ATPase_P-type_domA"/>
</dbReference>
<dbReference type="Gene3D" id="2.70.150.10">
    <property type="entry name" value="Calcium-transporting ATPase, cytoplasmic transduction domain A"/>
    <property type="match status" value="1"/>
</dbReference>
<name>A0A124E1G7_MYCCR</name>
<keyword evidence="3 9" id="KW-1003">Cell membrane</keyword>
<dbReference type="SUPFAM" id="SSF81665">
    <property type="entry name" value="Calcium ATPase, transmembrane domain M"/>
    <property type="match status" value="1"/>
</dbReference>
<dbReference type="InterPro" id="IPR023214">
    <property type="entry name" value="HAD_sf"/>
</dbReference>
<evidence type="ECO:0000256" key="9">
    <source>
        <dbReference type="RuleBase" id="RU362081"/>
    </source>
</evidence>
<feature type="transmembrane region" description="Helical" evidence="9">
    <location>
        <begin position="42"/>
        <end position="62"/>
    </location>
</feature>
<dbReference type="CDD" id="cd12108">
    <property type="entry name" value="Hr-like"/>
    <property type="match status" value="1"/>
</dbReference>
<dbReference type="InterPro" id="IPR044492">
    <property type="entry name" value="P_typ_ATPase_HD_dom"/>
</dbReference>
<keyword evidence="4 9" id="KW-0812">Transmembrane</keyword>
<dbReference type="NCBIfam" id="TIGR01494">
    <property type="entry name" value="ATPase_P-type"/>
    <property type="match status" value="1"/>
</dbReference>
<dbReference type="Gene3D" id="3.40.50.1000">
    <property type="entry name" value="HAD superfamily/HAD-like"/>
    <property type="match status" value="1"/>
</dbReference>
<organism evidence="12 13">
    <name type="scientific">Mycolicibacterium canariasense</name>
    <name type="common">Mycobacterium canariasense</name>
    <dbReference type="NCBI Taxonomy" id="228230"/>
    <lineage>
        <taxon>Bacteria</taxon>
        <taxon>Bacillati</taxon>
        <taxon>Actinomycetota</taxon>
        <taxon>Actinomycetes</taxon>
        <taxon>Mycobacteriales</taxon>
        <taxon>Mycobacteriaceae</taxon>
        <taxon>Mycolicibacterium</taxon>
    </lineage>
</organism>
<evidence type="ECO:0000256" key="5">
    <source>
        <dbReference type="ARBA" id="ARBA00022723"/>
    </source>
</evidence>
<feature type="transmembrane region" description="Helical" evidence="9">
    <location>
        <begin position="263"/>
        <end position="284"/>
    </location>
</feature>
<dbReference type="SUPFAM" id="SSF81653">
    <property type="entry name" value="Calcium ATPase, transduction domain A"/>
    <property type="match status" value="1"/>
</dbReference>
<dbReference type="SFLD" id="SFLDF00027">
    <property type="entry name" value="p-type_atpase"/>
    <property type="match status" value="1"/>
</dbReference>
<keyword evidence="9" id="KW-0547">Nucleotide-binding</keyword>
<dbReference type="InterPro" id="IPR012312">
    <property type="entry name" value="Hemerythrin-like"/>
</dbReference>
<feature type="transmembrane region" description="Helical" evidence="9">
    <location>
        <begin position="69"/>
        <end position="86"/>
    </location>
</feature>
<feature type="transmembrane region" description="Helical" evidence="9">
    <location>
        <begin position="238"/>
        <end position="257"/>
    </location>
</feature>
<evidence type="ECO:0000259" key="10">
    <source>
        <dbReference type="Pfam" id="PF00122"/>
    </source>
</evidence>
<dbReference type="SFLD" id="SFLDG00002">
    <property type="entry name" value="C1.7:_P-type_atpase_like"/>
    <property type="match status" value="1"/>
</dbReference>
<accession>A0A124E1G7</accession>
<dbReference type="PROSITE" id="PS00154">
    <property type="entry name" value="ATPASE_E1_E2"/>
    <property type="match status" value="1"/>
</dbReference>
<dbReference type="InterPro" id="IPR008250">
    <property type="entry name" value="ATPase_P-typ_transduc_dom_A_sf"/>
</dbReference>
<protein>
    <submittedName>
        <fullName evidence="12">Cation transporter atpase P-type</fullName>
    </submittedName>
</protein>
<keyword evidence="7 9" id="KW-1133">Transmembrane helix</keyword>
<evidence type="ECO:0000256" key="1">
    <source>
        <dbReference type="ARBA" id="ARBA00004651"/>
    </source>
</evidence>
<feature type="domain" description="P-type ATPase A" evidence="10">
    <location>
        <begin position="123"/>
        <end position="222"/>
    </location>
</feature>
<dbReference type="EMBL" id="BCSY01000020">
    <property type="protein sequence ID" value="GAS93590.1"/>
    <property type="molecule type" value="Genomic_DNA"/>
</dbReference>
<dbReference type="OrthoDB" id="7059309at2"/>
<dbReference type="SFLD" id="SFLDS00003">
    <property type="entry name" value="Haloacid_Dehalogenase"/>
    <property type="match status" value="1"/>
</dbReference>
<dbReference type="InterPro" id="IPR023299">
    <property type="entry name" value="ATPase_P-typ_cyto_dom_N"/>
</dbReference>
<dbReference type="GO" id="GO:0005886">
    <property type="term" value="C:plasma membrane"/>
    <property type="evidence" value="ECO:0007669"/>
    <property type="project" value="UniProtKB-SubCell"/>
</dbReference>
<dbReference type="InterPro" id="IPR051014">
    <property type="entry name" value="Cation_Transport_ATPase_IB"/>
</dbReference>
<evidence type="ECO:0000256" key="3">
    <source>
        <dbReference type="ARBA" id="ARBA00022475"/>
    </source>
</evidence>
<dbReference type="InterPro" id="IPR036412">
    <property type="entry name" value="HAD-like_sf"/>
</dbReference>
<evidence type="ECO:0000256" key="6">
    <source>
        <dbReference type="ARBA" id="ARBA00022967"/>
    </source>
</evidence>
<evidence type="ECO:0000313" key="12">
    <source>
        <dbReference type="EMBL" id="GAS93590.1"/>
    </source>
</evidence>
<dbReference type="NCBIfam" id="TIGR01525">
    <property type="entry name" value="ATPase-IB_hvy"/>
    <property type="match status" value="1"/>
</dbReference>
<evidence type="ECO:0000256" key="2">
    <source>
        <dbReference type="ARBA" id="ARBA00006024"/>
    </source>
</evidence>
<evidence type="ECO:0000259" key="11">
    <source>
        <dbReference type="Pfam" id="PF01814"/>
    </source>
</evidence>
<dbReference type="Gene3D" id="1.20.120.520">
    <property type="entry name" value="nmb1532 protein domain like"/>
    <property type="match status" value="1"/>
</dbReference>
<dbReference type="InterPro" id="IPR001757">
    <property type="entry name" value="P_typ_ATPase"/>
</dbReference>
<dbReference type="GO" id="GO:0005524">
    <property type="term" value="F:ATP binding"/>
    <property type="evidence" value="ECO:0007669"/>
    <property type="project" value="UniProtKB-UniRule"/>
</dbReference>
<dbReference type="Proteomes" id="UP000069443">
    <property type="component" value="Unassembled WGS sequence"/>
</dbReference>